<sequence>MPSFGSAPGPYDSSAPLLSDPSLRLASFSFAAPLRHALASTIPLPDRLSAPHLDAASSAPSSPLLLSALLFCFSCSLLSPCDGSYGSYQYCAIGARSQARQSGA</sequence>
<dbReference type="AlphaFoldDB" id="A0A9Q0EKS9"/>
<proteinExistence type="predicted"/>
<accession>A0A9Q0EKS9</accession>
<dbReference type="Proteomes" id="UP001148018">
    <property type="component" value="Unassembled WGS sequence"/>
</dbReference>
<name>A0A9Q0EKS9_9TELE</name>
<evidence type="ECO:0000313" key="2">
    <source>
        <dbReference type="Proteomes" id="UP001148018"/>
    </source>
</evidence>
<comment type="caution">
    <text evidence="1">The sequence shown here is derived from an EMBL/GenBank/DDBJ whole genome shotgun (WGS) entry which is preliminary data.</text>
</comment>
<evidence type="ECO:0000313" key="1">
    <source>
        <dbReference type="EMBL" id="KAJ3607248.1"/>
    </source>
</evidence>
<reference evidence="1" key="1">
    <citation type="submission" date="2022-07" db="EMBL/GenBank/DDBJ databases">
        <title>Chromosome-level genome of Muraenolepis orangiensis.</title>
        <authorList>
            <person name="Kim J."/>
        </authorList>
    </citation>
    <scope>NUCLEOTIDE SEQUENCE</scope>
    <source>
        <strain evidence="1">KU_S4_2022</strain>
        <tissue evidence="1">Muscle</tissue>
    </source>
</reference>
<organism evidence="1 2">
    <name type="scientific">Muraenolepis orangiensis</name>
    <name type="common">Patagonian moray cod</name>
    <dbReference type="NCBI Taxonomy" id="630683"/>
    <lineage>
        <taxon>Eukaryota</taxon>
        <taxon>Metazoa</taxon>
        <taxon>Chordata</taxon>
        <taxon>Craniata</taxon>
        <taxon>Vertebrata</taxon>
        <taxon>Euteleostomi</taxon>
        <taxon>Actinopterygii</taxon>
        <taxon>Neopterygii</taxon>
        <taxon>Teleostei</taxon>
        <taxon>Neoteleostei</taxon>
        <taxon>Acanthomorphata</taxon>
        <taxon>Zeiogadaria</taxon>
        <taxon>Gadariae</taxon>
        <taxon>Gadiformes</taxon>
        <taxon>Muraenolepidoidei</taxon>
        <taxon>Muraenolepididae</taxon>
        <taxon>Muraenolepis</taxon>
    </lineage>
</organism>
<dbReference type="EMBL" id="JANIIK010000042">
    <property type="protein sequence ID" value="KAJ3607248.1"/>
    <property type="molecule type" value="Genomic_DNA"/>
</dbReference>
<keyword evidence="2" id="KW-1185">Reference proteome</keyword>
<protein>
    <submittedName>
        <fullName evidence="1">Uncharacterized protein</fullName>
    </submittedName>
</protein>
<gene>
    <name evidence="1" type="ORF">NHX12_026760</name>
</gene>